<dbReference type="NCBIfam" id="NF040713">
    <property type="entry name" value="ZapE"/>
    <property type="match status" value="1"/>
</dbReference>
<dbReference type="SUPFAM" id="SSF52540">
    <property type="entry name" value="P-loop containing nucleoside triphosphate hydrolases"/>
    <property type="match status" value="1"/>
</dbReference>
<dbReference type="GO" id="GO:0016887">
    <property type="term" value="F:ATP hydrolysis activity"/>
    <property type="evidence" value="ECO:0007669"/>
    <property type="project" value="InterPro"/>
</dbReference>
<proteinExistence type="inferred from homology"/>
<accession>A0A9X8DZW8</accession>
<dbReference type="PANTHER" id="PTHR12169:SF6">
    <property type="entry name" value="AFG1-LIKE ATPASE"/>
    <property type="match status" value="1"/>
</dbReference>
<keyword evidence="3" id="KW-0067">ATP-binding</keyword>
<dbReference type="EMBL" id="QUTI01025200">
    <property type="protein sequence ID" value="RLO06366.1"/>
    <property type="molecule type" value="Genomic_DNA"/>
</dbReference>
<evidence type="ECO:0000256" key="3">
    <source>
        <dbReference type="ARBA" id="ARBA00022840"/>
    </source>
</evidence>
<reference evidence="4 5" key="1">
    <citation type="journal article" date="2018" name="J. Invertebr. Pathol.">
        <title>New genotyping method for the causative agent of crayfish plague (Aphanomyces astaci) based on whole genome data.</title>
        <authorList>
            <person name="Minardi D."/>
            <person name="Studholme D.J."/>
            <person name="van der Giezen M."/>
            <person name="Pretto T."/>
            <person name="Oidtmann B."/>
        </authorList>
    </citation>
    <scope>NUCLEOTIDE SEQUENCE [LARGE SCALE GENOMIC DNA]</scope>
    <source>
        <strain evidence="4 5">KB13</strain>
    </source>
</reference>
<dbReference type="InterPro" id="IPR027417">
    <property type="entry name" value="P-loop_NTPase"/>
</dbReference>
<dbReference type="Proteomes" id="UP000275652">
    <property type="component" value="Unassembled WGS sequence"/>
</dbReference>
<comment type="caution">
    <text evidence="4">The sequence shown here is derived from an EMBL/GenBank/DDBJ whole genome shotgun (WGS) entry which is preliminary data.</text>
</comment>
<dbReference type="PANTHER" id="PTHR12169">
    <property type="entry name" value="ATPASE N2B"/>
    <property type="match status" value="1"/>
</dbReference>
<sequence length="461" mass="52131">MAMMDSLSYLRTEKKEIFMVVAGGGMQGSLQMRKHIHRAAMNLRQRSVLQLYQNLVKDKALRPDTAQQVIAVQLDKLQRRLENYDLPTNVKAPTKVPRGLYIHGQVGTGKSMLMDMFYSNLDNKKRRVHFHAFLLDVHRRIHKRKQEHLETYGRSMHIELQPERDIIGTIAKEIATESPVLCFDEFQVIDIADAMIMRKFFSVLFQQGTVMVATSNTHPQVWKNLNYPPLHSHNPMDDAYFYPITPQVQTQVLAIVDELLQGGPPLVLETIPVMMGRSLQVMGQGDVCVVEFAALCNTDKGAADYKALSERFRVVVLTNIPQLTLAMHNQVSLLLARRFITLLDELYEHKVRLISTAAVAPDALFQFDAHVKVPVPLSLASKQAALHDLQANHIKPFTSWDGPVAHDPATASDGEEVKNMSSMTDLMYACKRAVSRLHEMQTLKYQTLAASSNVQNTKVHK</sequence>
<dbReference type="AlphaFoldDB" id="A0A9X8DZW8"/>
<name>A0A9X8DZW8_APHAT</name>
<evidence type="ECO:0000313" key="5">
    <source>
        <dbReference type="Proteomes" id="UP000275652"/>
    </source>
</evidence>
<evidence type="ECO:0000313" key="4">
    <source>
        <dbReference type="EMBL" id="RLO06366.1"/>
    </source>
</evidence>
<protein>
    <recommendedName>
        <fullName evidence="6">AAA+ ATPase domain-containing protein</fullName>
    </recommendedName>
</protein>
<dbReference type="GO" id="GO:0005524">
    <property type="term" value="F:ATP binding"/>
    <property type="evidence" value="ECO:0007669"/>
    <property type="project" value="UniProtKB-KW"/>
</dbReference>
<evidence type="ECO:0000256" key="2">
    <source>
        <dbReference type="ARBA" id="ARBA00022741"/>
    </source>
</evidence>
<evidence type="ECO:0000256" key="1">
    <source>
        <dbReference type="ARBA" id="ARBA00010322"/>
    </source>
</evidence>
<evidence type="ECO:0008006" key="6">
    <source>
        <dbReference type="Google" id="ProtNLM"/>
    </source>
</evidence>
<keyword evidence="2" id="KW-0547">Nucleotide-binding</keyword>
<dbReference type="InterPro" id="IPR005654">
    <property type="entry name" value="ATPase_AFG1-like"/>
</dbReference>
<organism evidence="4 5">
    <name type="scientific">Aphanomyces astaci</name>
    <name type="common">Crayfish plague agent</name>
    <dbReference type="NCBI Taxonomy" id="112090"/>
    <lineage>
        <taxon>Eukaryota</taxon>
        <taxon>Sar</taxon>
        <taxon>Stramenopiles</taxon>
        <taxon>Oomycota</taxon>
        <taxon>Saprolegniomycetes</taxon>
        <taxon>Saprolegniales</taxon>
        <taxon>Verrucalvaceae</taxon>
        <taxon>Aphanomyces</taxon>
    </lineage>
</organism>
<comment type="similarity">
    <text evidence="1">Belongs to the AFG1 ATPase family.</text>
</comment>
<gene>
    <name evidence="4" type="ORF">DYB28_000031</name>
</gene>
<dbReference type="GO" id="GO:0005739">
    <property type="term" value="C:mitochondrion"/>
    <property type="evidence" value="ECO:0007669"/>
    <property type="project" value="TreeGrafter"/>
</dbReference>
<dbReference type="Pfam" id="PF03969">
    <property type="entry name" value="AFG1_ATPase"/>
    <property type="match status" value="2"/>
</dbReference>
<dbReference type="Gene3D" id="3.40.50.300">
    <property type="entry name" value="P-loop containing nucleotide triphosphate hydrolases"/>
    <property type="match status" value="1"/>
</dbReference>